<accession>A0A9D1DXQ8</accession>
<evidence type="ECO:0000313" key="3">
    <source>
        <dbReference type="EMBL" id="HIR60781.1"/>
    </source>
</evidence>
<organism evidence="3 4">
    <name type="scientific">Candidatus Faecivivens stercoravium</name>
    <dbReference type="NCBI Taxonomy" id="2840803"/>
    <lineage>
        <taxon>Bacteria</taxon>
        <taxon>Bacillati</taxon>
        <taxon>Bacillota</taxon>
        <taxon>Clostridia</taxon>
        <taxon>Eubacteriales</taxon>
        <taxon>Oscillospiraceae</taxon>
        <taxon>Oscillospiraceae incertae sedis</taxon>
        <taxon>Candidatus Faecivivens</taxon>
    </lineage>
</organism>
<evidence type="ECO:0000256" key="1">
    <source>
        <dbReference type="SAM" id="MobiDB-lite"/>
    </source>
</evidence>
<feature type="transmembrane region" description="Helical" evidence="2">
    <location>
        <begin position="430"/>
        <end position="452"/>
    </location>
</feature>
<dbReference type="EMBL" id="DVHA01000137">
    <property type="protein sequence ID" value="HIR60781.1"/>
    <property type="molecule type" value="Genomic_DNA"/>
</dbReference>
<comment type="caution">
    <text evidence="3">The sequence shown here is derived from an EMBL/GenBank/DDBJ whole genome shotgun (WGS) entry which is preliminary data.</text>
</comment>
<dbReference type="Proteomes" id="UP000824241">
    <property type="component" value="Unassembled WGS sequence"/>
</dbReference>
<dbReference type="PANTHER" id="PTHR35902:SF3">
    <property type="entry name" value="NPCBM-ASSOCIATED, NEW3 DOMAIN OF ALPHA-GALACTOSIDASE"/>
    <property type="match status" value="1"/>
</dbReference>
<reference evidence="3" key="1">
    <citation type="submission" date="2020-10" db="EMBL/GenBank/DDBJ databases">
        <authorList>
            <person name="Gilroy R."/>
        </authorList>
    </citation>
    <scope>NUCLEOTIDE SEQUENCE</scope>
    <source>
        <strain evidence="3">CHK189-12415</strain>
    </source>
</reference>
<dbReference type="PANTHER" id="PTHR35902">
    <property type="entry name" value="S-LAYER DOMAIN-LIKE PROTEIN-RELATED"/>
    <property type="match status" value="1"/>
</dbReference>
<feature type="non-terminal residue" evidence="3">
    <location>
        <position position="1"/>
    </location>
</feature>
<reference evidence="3" key="2">
    <citation type="journal article" date="2021" name="PeerJ">
        <title>Extensive microbial diversity within the chicken gut microbiome revealed by metagenomics and culture.</title>
        <authorList>
            <person name="Gilroy R."/>
            <person name="Ravi A."/>
            <person name="Getino M."/>
            <person name="Pursley I."/>
            <person name="Horton D.L."/>
            <person name="Alikhan N.F."/>
            <person name="Baker D."/>
            <person name="Gharbi K."/>
            <person name="Hall N."/>
            <person name="Watson M."/>
            <person name="Adriaenssens E.M."/>
            <person name="Foster-Nyarko E."/>
            <person name="Jarju S."/>
            <person name="Secka A."/>
            <person name="Antonio M."/>
            <person name="Oren A."/>
            <person name="Chaudhuri R.R."/>
            <person name="La Ragione R."/>
            <person name="Hildebrand F."/>
            <person name="Pallen M.J."/>
        </authorList>
    </citation>
    <scope>NUCLEOTIDE SEQUENCE</scope>
    <source>
        <strain evidence="3">CHK189-12415</strain>
    </source>
</reference>
<evidence type="ECO:0000256" key="2">
    <source>
        <dbReference type="SAM" id="Phobius"/>
    </source>
</evidence>
<evidence type="ECO:0000313" key="4">
    <source>
        <dbReference type="Proteomes" id="UP000824241"/>
    </source>
</evidence>
<proteinExistence type="predicted"/>
<keyword evidence="2" id="KW-1133">Transmembrane helix</keyword>
<evidence type="ECO:0008006" key="5">
    <source>
        <dbReference type="Google" id="ProtNLM"/>
    </source>
</evidence>
<name>A0A9D1DXQ8_9FIRM</name>
<protein>
    <recommendedName>
        <fullName evidence="5">CARDB domain-containing protein</fullName>
    </recommendedName>
</protein>
<gene>
    <name evidence="3" type="ORF">IAB37_04325</name>
</gene>
<feature type="compositionally biased region" description="Acidic residues" evidence="1">
    <location>
        <begin position="465"/>
        <end position="484"/>
    </location>
</feature>
<dbReference type="AlphaFoldDB" id="A0A9D1DXQ8"/>
<feature type="region of interest" description="Disordered" evidence="1">
    <location>
        <begin position="461"/>
        <end position="484"/>
    </location>
</feature>
<keyword evidence="2" id="KW-0472">Membrane</keyword>
<keyword evidence="2" id="KW-0812">Transmembrane</keyword>
<sequence>SVVPITLTSVYEYDDKQVSEETTFSVRLKAKQTIESTGGLVITGYELGSEVLNYNGNTTLTISIQNTSSQMMKDIVMELGGLAAGQITVRDGMDVQRLVELAPGASSSFTYSLHADESVTNGTAILTATASCGTASASSGEDGGSAAAQSKASIFVPCAGKPEESSGGEGGEGSTLTPQVIIESYSYGEEPSVVGGSTFTLTMTLRNTSATTAIENVKMVVSSAADETTGGVFTPANSSNSFYIDRVAPGGTFTESIDLTVKADASPKSYGVDIALDFQAKEGSNYQDLKSTETITIPVTQPDRFEVEDVQISDYNYVGDSIYCSVSYVNMGKNPIYNLTISVEGTGFSTAEPSAYIGNVEAGSGDYYEPSLTADMAGPVEGKIILTYEDAAGNQSTVERPFSTTVQEMMVDPGIDMPVEPVVEETGLPLAGKIAIGAGAGVVVIVVVVVVLKLRKKRRRKATPDFDEDDEDNVDYEDDDDDRY</sequence>